<name>A0AAV1QPM1_9ROSI</name>
<feature type="region of interest" description="Disordered" evidence="1">
    <location>
        <begin position="121"/>
        <end position="161"/>
    </location>
</feature>
<evidence type="ECO:0000256" key="1">
    <source>
        <dbReference type="SAM" id="MobiDB-lite"/>
    </source>
</evidence>
<sequence>TLSALIRMRRKKKWGASITRQREELQQMKTEARAQVIARFEIPDVEEEKMGKNEAVWMELGDITKCYKVFDLDSKETFLLRDLTFYEDNFPFHHSPPESIIPSTITPTISNAPHYEPILLPKPPPDTIDLSPPPTLPHQNQTNLDAPSEHSNHLPISMTMN</sequence>
<feature type="non-terminal residue" evidence="2">
    <location>
        <position position="1"/>
    </location>
</feature>
<gene>
    <name evidence="2" type="ORF">DCAF_LOCUS1177</name>
</gene>
<protein>
    <recommendedName>
        <fullName evidence="4">Reverse transcriptase domain-containing protein</fullName>
    </recommendedName>
</protein>
<proteinExistence type="predicted"/>
<reference evidence="2 3" key="1">
    <citation type="submission" date="2024-01" db="EMBL/GenBank/DDBJ databases">
        <authorList>
            <person name="Waweru B."/>
        </authorList>
    </citation>
    <scope>NUCLEOTIDE SEQUENCE [LARGE SCALE GENOMIC DNA]</scope>
</reference>
<dbReference type="AlphaFoldDB" id="A0AAV1QPM1"/>
<feature type="non-terminal residue" evidence="2">
    <location>
        <position position="161"/>
    </location>
</feature>
<dbReference type="EMBL" id="CAWUPB010000130">
    <property type="protein sequence ID" value="CAK7323548.1"/>
    <property type="molecule type" value="Genomic_DNA"/>
</dbReference>
<evidence type="ECO:0000313" key="2">
    <source>
        <dbReference type="EMBL" id="CAK7323548.1"/>
    </source>
</evidence>
<accession>A0AAV1QPM1</accession>
<organism evidence="2 3">
    <name type="scientific">Dovyalis caffra</name>
    <dbReference type="NCBI Taxonomy" id="77055"/>
    <lineage>
        <taxon>Eukaryota</taxon>
        <taxon>Viridiplantae</taxon>
        <taxon>Streptophyta</taxon>
        <taxon>Embryophyta</taxon>
        <taxon>Tracheophyta</taxon>
        <taxon>Spermatophyta</taxon>
        <taxon>Magnoliopsida</taxon>
        <taxon>eudicotyledons</taxon>
        <taxon>Gunneridae</taxon>
        <taxon>Pentapetalae</taxon>
        <taxon>rosids</taxon>
        <taxon>fabids</taxon>
        <taxon>Malpighiales</taxon>
        <taxon>Salicaceae</taxon>
        <taxon>Flacourtieae</taxon>
        <taxon>Dovyalis</taxon>
    </lineage>
</organism>
<keyword evidence="3" id="KW-1185">Reference proteome</keyword>
<comment type="caution">
    <text evidence="2">The sequence shown here is derived from an EMBL/GenBank/DDBJ whole genome shotgun (WGS) entry which is preliminary data.</text>
</comment>
<evidence type="ECO:0000313" key="3">
    <source>
        <dbReference type="Proteomes" id="UP001314170"/>
    </source>
</evidence>
<dbReference type="Proteomes" id="UP001314170">
    <property type="component" value="Unassembled WGS sequence"/>
</dbReference>
<evidence type="ECO:0008006" key="4">
    <source>
        <dbReference type="Google" id="ProtNLM"/>
    </source>
</evidence>
<feature type="compositionally biased region" description="Pro residues" evidence="1">
    <location>
        <begin position="121"/>
        <end position="136"/>
    </location>
</feature>